<gene>
    <name evidence="8" type="ORF">ACH5RR_038020</name>
</gene>
<dbReference type="InterPro" id="IPR013083">
    <property type="entry name" value="Znf_RING/FYVE/PHD"/>
</dbReference>
<keyword evidence="5" id="KW-0539">Nucleus</keyword>
<protein>
    <recommendedName>
        <fullName evidence="7">Zinc finger PHD-type domain-containing protein</fullName>
    </recommendedName>
</protein>
<evidence type="ECO:0000259" key="7">
    <source>
        <dbReference type="SMART" id="SM00249"/>
    </source>
</evidence>
<dbReference type="InterPro" id="IPR055198">
    <property type="entry name" value="NSD_PHD"/>
</dbReference>
<reference evidence="8 9" key="1">
    <citation type="submission" date="2024-11" db="EMBL/GenBank/DDBJ databases">
        <title>A near-complete genome assembly of Cinchona calisaya.</title>
        <authorList>
            <person name="Lian D.C."/>
            <person name="Zhao X.W."/>
            <person name="Wei L."/>
        </authorList>
    </citation>
    <scope>NUCLEOTIDE SEQUENCE [LARGE SCALE GENOMIC DNA]</scope>
    <source>
        <tissue evidence="8">Nenye</tissue>
    </source>
</reference>
<dbReference type="GO" id="GO:0008270">
    <property type="term" value="F:zinc ion binding"/>
    <property type="evidence" value="ECO:0007669"/>
    <property type="project" value="UniProtKB-KW"/>
</dbReference>
<dbReference type="Pfam" id="PF12047">
    <property type="entry name" value="DNMT1-RFD"/>
    <property type="match status" value="1"/>
</dbReference>
<dbReference type="Gene3D" id="3.30.40.10">
    <property type="entry name" value="Zinc/RING finger domain, C3HC4 (zinc finger)"/>
    <property type="match status" value="2"/>
</dbReference>
<evidence type="ECO:0000256" key="6">
    <source>
        <dbReference type="SAM" id="MobiDB-lite"/>
    </source>
</evidence>
<dbReference type="InterPro" id="IPR058939">
    <property type="entry name" value="Mtase_EDM2"/>
</dbReference>
<feature type="domain" description="Zinc finger PHD-type" evidence="7">
    <location>
        <begin position="283"/>
        <end position="349"/>
    </location>
</feature>
<accession>A0ABD2Y7W8</accession>
<feature type="compositionally biased region" description="Basic and acidic residues" evidence="6">
    <location>
        <begin position="942"/>
        <end position="962"/>
    </location>
</feature>
<dbReference type="PANTHER" id="PTHR46235:SF3">
    <property type="entry name" value="PHD FINGER-CONTAINING PROTEIN DDB_G0268158"/>
    <property type="match status" value="1"/>
</dbReference>
<evidence type="ECO:0000313" key="8">
    <source>
        <dbReference type="EMBL" id="KAL3503571.1"/>
    </source>
</evidence>
<sequence length="1143" mass="129624">MASSDDEGDIFPSVVSDYYFEDDNGEPISFAELPLKWNDAESLDGSQNEIVLRGKTDNGLQTIFERVTAWKFDISHAKPEILVVTRKRKWINLLKPRKSFEKTISKVLTTVHCLSFVRMNPEASRKALWDHLAKLFSSYDSRPSEVDLLANLIIEAVKQFKILAGSQVLATLEDKTGKKKVFEEVETVTRSSLIVDDVPDENDESGGDGSDDEDEDFFENVCAICDNGGDILCCGGKCLRSFHATKEAGADSNCKSLGFSDEKYKEISNQIFECKNCQYKQHQCFVCGELGSSDKSAGAEVFQCVTGTCGYFYHPHCVAKALQFKMGGEAKDLESEIPAGKPFVCPIHTCFVCKESEPEEKNDLLLQFAVCRRCPRAYHRKCLPRKIAFEEDEDQGILQRAWEGLMPNKILIYCTKHKIEEELATPVRNHIKFPDTEGRKKKKTSDSVGKRKVLREKKDLSVEDAASKNPVGKKLKSFQKSSSAVERVDFTKANEGRSSLPESSKKQKLANYTKTGLKKSFPRKDAKSIVGYSKATLGEQLYEQHFDKDSRLGKRVRREASDAKEQVKDGRHNLKEVNYSMMLDADSKERILLFMREAEARITLEDVVKEHKAPSMHASSSMYVMQNITLGKVECSIKALKAALQKLEEGGSLEDAKAICEPGLLNQIAKWKSKLKLYLNPFQHGMRYTSFGRHFTKVDKLQAIVDKLHSYVVNGDTIVDFCCGANDFSWLMKQKMNEVGKSCKFKNYDCFPAKIDFNFEKKDWMTVQKGDLPSGSELIMGLNPPFGTHANKFIDKALEFKPKLLILIVPQETVRLDENRDPYDLVWEDDKLLIGKAFYLPGSIDVNDKQIEDWNVNSPSLYLWSRPDWTTRHTEIAQQQGHLPSLDKMIKLEEKRNIPDRISTMLVGGPGLQDFKQLQERDTKATETRIEEFCNNRGHQPSLEDHDRKDQAKGNCEEGNKNERKRSRESKKTSPMRKSLPRHSSPNACSRSWDQSKHTEMPSHTREGYHHFGHASVSGLHVHRERGYDNYEGDRRVEEPYLCTANKGHQPVVPEVSPSNRQLGINCEQNSMMNTSVMQRYAPRLDELNTTRMNNVGSVQHLDGINGFYNTPPHPGGRPRPLGFVHGPYRPYSGQGSSGWLNE</sequence>
<evidence type="ECO:0000256" key="2">
    <source>
        <dbReference type="ARBA" id="ARBA00022723"/>
    </source>
</evidence>
<feature type="compositionally biased region" description="Basic and acidic residues" evidence="6">
    <location>
        <begin position="994"/>
        <end position="1010"/>
    </location>
</feature>
<evidence type="ECO:0000256" key="5">
    <source>
        <dbReference type="ARBA" id="ARBA00023242"/>
    </source>
</evidence>
<dbReference type="InterPro" id="IPR001965">
    <property type="entry name" value="Znf_PHD"/>
</dbReference>
<feature type="domain" description="Zinc finger PHD-type" evidence="7">
    <location>
        <begin position="350"/>
        <end position="418"/>
    </location>
</feature>
<evidence type="ECO:0000313" key="9">
    <source>
        <dbReference type="Proteomes" id="UP001630127"/>
    </source>
</evidence>
<comment type="subcellular location">
    <subcellularLocation>
        <location evidence="1">Nucleus</location>
    </subcellularLocation>
</comment>
<dbReference type="Pfam" id="PF26055">
    <property type="entry name" value="Mtase_EDM2"/>
    <property type="match status" value="1"/>
</dbReference>
<dbReference type="PANTHER" id="PTHR46235">
    <property type="entry name" value="PHD FINGER-CONTAINING PROTEIN DDB_G0268158"/>
    <property type="match status" value="1"/>
</dbReference>
<dbReference type="AlphaFoldDB" id="A0ABD2Y7W8"/>
<evidence type="ECO:0000256" key="4">
    <source>
        <dbReference type="ARBA" id="ARBA00022833"/>
    </source>
</evidence>
<keyword evidence="2" id="KW-0479">Metal-binding</keyword>
<dbReference type="GO" id="GO:0005634">
    <property type="term" value="C:nucleus"/>
    <property type="evidence" value="ECO:0007669"/>
    <property type="project" value="UniProtKB-SubCell"/>
</dbReference>
<keyword evidence="3" id="KW-0863">Zinc-finger</keyword>
<feature type="region of interest" description="Disordered" evidence="6">
    <location>
        <begin position="1111"/>
        <end position="1130"/>
    </location>
</feature>
<comment type="caution">
    <text evidence="8">The sequence shown here is derived from an EMBL/GenBank/DDBJ whole genome shotgun (WGS) entry which is preliminary data.</text>
</comment>
<evidence type="ECO:0000256" key="3">
    <source>
        <dbReference type="ARBA" id="ARBA00022771"/>
    </source>
</evidence>
<evidence type="ECO:0000256" key="1">
    <source>
        <dbReference type="ARBA" id="ARBA00004123"/>
    </source>
</evidence>
<feature type="domain" description="Zinc finger PHD-type" evidence="7">
    <location>
        <begin position="221"/>
        <end position="278"/>
    </location>
</feature>
<keyword evidence="9" id="KW-1185">Reference proteome</keyword>
<organism evidence="8 9">
    <name type="scientific">Cinchona calisaya</name>
    <dbReference type="NCBI Taxonomy" id="153742"/>
    <lineage>
        <taxon>Eukaryota</taxon>
        <taxon>Viridiplantae</taxon>
        <taxon>Streptophyta</taxon>
        <taxon>Embryophyta</taxon>
        <taxon>Tracheophyta</taxon>
        <taxon>Spermatophyta</taxon>
        <taxon>Magnoliopsida</taxon>
        <taxon>eudicotyledons</taxon>
        <taxon>Gunneridae</taxon>
        <taxon>Pentapetalae</taxon>
        <taxon>asterids</taxon>
        <taxon>lamiids</taxon>
        <taxon>Gentianales</taxon>
        <taxon>Rubiaceae</taxon>
        <taxon>Cinchonoideae</taxon>
        <taxon>Cinchoneae</taxon>
        <taxon>Cinchona</taxon>
    </lineage>
</organism>
<proteinExistence type="predicted"/>
<dbReference type="Proteomes" id="UP001630127">
    <property type="component" value="Unassembled WGS sequence"/>
</dbReference>
<dbReference type="CDD" id="cd15566">
    <property type="entry name" value="PHD3_NSD"/>
    <property type="match status" value="1"/>
</dbReference>
<keyword evidence="4" id="KW-0862">Zinc</keyword>
<feature type="region of interest" description="Disordered" evidence="6">
    <location>
        <begin position="933"/>
        <end position="1011"/>
    </location>
</feature>
<dbReference type="InterPro" id="IPR022702">
    <property type="entry name" value="Cytosine_MeTrfase1_RFD"/>
</dbReference>
<dbReference type="Pfam" id="PF22908">
    <property type="entry name" value="PHD_NSD"/>
    <property type="match status" value="1"/>
</dbReference>
<dbReference type="CDD" id="cd15565">
    <property type="entry name" value="PHD2_NSD"/>
    <property type="match status" value="1"/>
</dbReference>
<name>A0ABD2Y7W8_9GENT</name>
<feature type="compositionally biased region" description="Polar residues" evidence="6">
    <location>
        <begin position="982"/>
        <end position="993"/>
    </location>
</feature>
<dbReference type="SMART" id="SM00249">
    <property type="entry name" value="PHD"/>
    <property type="match status" value="3"/>
</dbReference>
<dbReference type="EMBL" id="JBJUIK010000015">
    <property type="protein sequence ID" value="KAL3503571.1"/>
    <property type="molecule type" value="Genomic_DNA"/>
</dbReference>